<gene>
    <name evidence="2" type="ORF">B0H16DRAFT_1561968</name>
</gene>
<evidence type="ECO:0000256" key="1">
    <source>
        <dbReference type="SAM" id="MobiDB-lite"/>
    </source>
</evidence>
<feature type="compositionally biased region" description="Low complexity" evidence="1">
    <location>
        <begin position="212"/>
        <end position="222"/>
    </location>
</feature>
<feature type="compositionally biased region" description="Basic and acidic residues" evidence="1">
    <location>
        <begin position="229"/>
        <end position="247"/>
    </location>
</feature>
<comment type="caution">
    <text evidence="2">The sequence shown here is derived from an EMBL/GenBank/DDBJ whole genome shotgun (WGS) entry which is preliminary data.</text>
</comment>
<evidence type="ECO:0000313" key="3">
    <source>
        <dbReference type="Proteomes" id="UP001215598"/>
    </source>
</evidence>
<feature type="compositionally biased region" description="Acidic residues" evidence="1">
    <location>
        <begin position="248"/>
        <end position="259"/>
    </location>
</feature>
<keyword evidence="3" id="KW-1185">Reference proteome</keyword>
<dbReference type="Proteomes" id="UP001215598">
    <property type="component" value="Unassembled WGS sequence"/>
</dbReference>
<organism evidence="2 3">
    <name type="scientific">Mycena metata</name>
    <dbReference type="NCBI Taxonomy" id="1033252"/>
    <lineage>
        <taxon>Eukaryota</taxon>
        <taxon>Fungi</taxon>
        <taxon>Dikarya</taxon>
        <taxon>Basidiomycota</taxon>
        <taxon>Agaricomycotina</taxon>
        <taxon>Agaricomycetes</taxon>
        <taxon>Agaricomycetidae</taxon>
        <taxon>Agaricales</taxon>
        <taxon>Marasmiineae</taxon>
        <taxon>Mycenaceae</taxon>
        <taxon>Mycena</taxon>
    </lineage>
</organism>
<feature type="region of interest" description="Disordered" evidence="1">
    <location>
        <begin position="203"/>
        <end position="278"/>
    </location>
</feature>
<proteinExistence type="predicted"/>
<dbReference type="AlphaFoldDB" id="A0AAD7N2U8"/>
<reference evidence="2" key="1">
    <citation type="submission" date="2023-03" db="EMBL/GenBank/DDBJ databases">
        <title>Massive genome expansion in bonnet fungi (Mycena s.s.) driven by repeated elements and novel gene families across ecological guilds.</title>
        <authorList>
            <consortium name="Lawrence Berkeley National Laboratory"/>
            <person name="Harder C.B."/>
            <person name="Miyauchi S."/>
            <person name="Viragh M."/>
            <person name="Kuo A."/>
            <person name="Thoen E."/>
            <person name="Andreopoulos B."/>
            <person name="Lu D."/>
            <person name="Skrede I."/>
            <person name="Drula E."/>
            <person name="Henrissat B."/>
            <person name="Morin E."/>
            <person name="Kohler A."/>
            <person name="Barry K."/>
            <person name="LaButti K."/>
            <person name="Morin E."/>
            <person name="Salamov A."/>
            <person name="Lipzen A."/>
            <person name="Mereny Z."/>
            <person name="Hegedus B."/>
            <person name="Baldrian P."/>
            <person name="Stursova M."/>
            <person name="Weitz H."/>
            <person name="Taylor A."/>
            <person name="Grigoriev I.V."/>
            <person name="Nagy L.G."/>
            <person name="Martin F."/>
            <person name="Kauserud H."/>
        </authorList>
    </citation>
    <scope>NUCLEOTIDE SEQUENCE</scope>
    <source>
        <strain evidence="2">CBHHK182m</strain>
    </source>
</reference>
<sequence length="360" mass="40480">MLERKHVRNGVWLCVMCYKRITNGRAMFCPPPELLEIIINAFTLNPSTTLREILGQPNAIPWLKFYLLVIPNIGAANMGELSVPHPEIYKFVDHIGFSNIGITEKDSTYLVYRTANGPATRKPVIWIDLAADEDRYRRLWFLPQIDAVNVVVVALWNLRLADTQASSHCGLMEQLARLHILLWQQKLDVLKLSRDLLVTMGTGKAHEENNENENISDNASNNADEDEMHDTSPRDQEPDIDDKMNEDKMDEEPREENDPEPPSSTRRTHGTPQLVCIQDDGRSPANIISTDAVSGSTTSVVGGDESSEQYMWGPMSTSNDKMVHLGGVPWVGLAPSTDEETALHIENRVRNELHTYGVEV</sequence>
<dbReference type="EMBL" id="JARKIB010000092">
    <property type="protein sequence ID" value="KAJ7743130.1"/>
    <property type="molecule type" value="Genomic_DNA"/>
</dbReference>
<accession>A0AAD7N2U8</accession>
<protein>
    <submittedName>
        <fullName evidence="2">Uncharacterized protein</fullName>
    </submittedName>
</protein>
<name>A0AAD7N2U8_9AGAR</name>
<evidence type="ECO:0000313" key="2">
    <source>
        <dbReference type="EMBL" id="KAJ7743130.1"/>
    </source>
</evidence>